<gene>
    <name evidence="2" type="ORF">EgrG_000045800</name>
</gene>
<reference evidence="4" key="3">
    <citation type="submission" date="2020-10" db="UniProtKB">
        <authorList>
            <consortium name="WormBaseParasite"/>
        </authorList>
    </citation>
    <scope>IDENTIFICATION</scope>
</reference>
<keyword evidence="1" id="KW-0472">Membrane</keyword>
<feature type="transmembrane region" description="Helical" evidence="1">
    <location>
        <begin position="12"/>
        <end position="35"/>
    </location>
</feature>
<keyword evidence="1" id="KW-1133">Transmembrane helix</keyword>
<keyword evidence="1" id="KW-0812">Transmembrane</keyword>
<sequence>MSWPLHRSIRYQVLVNLVKGEFLLSCICFHIIVFVS</sequence>
<evidence type="ECO:0000256" key="1">
    <source>
        <dbReference type="SAM" id="Phobius"/>
    </source>
</evidence>
<accession>A0A068X2G1</accession>
<dbReference type="AlphaFoldDB" id="A0A068X2G1"/>
<dbReference type="WBParaSite" id="EgrG_000045800">
    <property type="protein sequence ID" value="EgrG_000045800"/>
    <property type="gene ID" value="EgrG_000045800"/>
</dbReference>
<organism evidence="2">
    <name type="scientific">Echinococcus granulosus</name>
    <name type="common">Hydatid tapeworm</name>
    <dbReference type="NCBI Taxonomy" id="6210"/>
    <lineage>
        <taxon>Eukaryota</taxon>
        <taxon>Metazoa</taxon>
        <taxon>Spiralia</taxon>
        <taxon>Lophotrochozoa</taxon>
        <taxon>Platyhelminthes</taxon>
        <taxon>Cestoda</taxon>
        <taxon>Eucestoda</taxon>
        <taxon>Cyclophyllidea</taxon>
        <taxon>Taeniidae</taxon>
        <taxon>Echinococcus</taxon>
        <taxon>Echinococcus granulosus group</taxon>
    </lineage>
</organism>
<reference evidence="2" key="2">
    <citation type="submission" date="2014-06" db="EMBL/GenBank/DDBJ databases">
        <authorList>
            <person name="Aslett M."/>
        </authorList>
    </citation>
    <scope>NUCLEOTIDE SEQUENCE</scope>
</reference>
<reference evidence="2 3" key="1">
    <citation type="journal article" date="2013" name="Nature">
        <title>The genomes of four tapeworm species reveal adaptations to parasitism.</title>
        <authorList>
            <person name="Tsai I.J."/>
            <person name="Zarowiecki M."/>
            <person name="Holroyd N."/>
            <person name="Garciarrubio A."/>
            <person name="Sanchez-Flores A."/>
            <person name="Brooks K.L."/>
            <person name="Tracey A."/>
            <person name="Bobes R.J."/>
            <person name="Fragoso G."/>
            <person name="Sciutto E."/>
            <person name="Aslett M."/>
            <person name="Beasley H."/>
            <person name="Bennett H.M."/>
            <person name="Cai J."/>
            <person name="Camicia F."/>
            <person name="Clark R."/>
            <person name="Cucher M."/>
            <person name="De Silva N."/>
            <person name="Day T.A."/>
            <person name="Deplazes P."/>
            <person name="Estrada K."/>
            <person name="Fernandez C."/>
            <person name="Holland P.W."/>
            <person name="Hou J."/>
            <person name="Hu S."/>
            <person name="Huckvale T."/>
            <person name="Hung S.S."/>
            <person name="Kamenetzky L."/>
            <person name="Keane J.A."/>
            <person name="Kiss F."/>
            <person name="Koziol U."/>
            <person name="Lambert O."/>
            <person name="Liu K."/>
            <person name="Luo X."/>
            <person name="Luo Y."/>
            <person name="Macchiaroli N."/>
            <person name="Nichol S."/>
            <person name="Paps J."/>
            <person name="Parkinson J."/>
            <person name="Pouchkina-Stantcheva N."/>
            <person name="Riddiford N."/>
            <person name="Rosenzvit M."/>
            <person name="Salinas G."/>
            <person name="Wasmuth J.D."/>
            <person name="Zamanian M."/>
            <person name="Zheng Y."/>
            <person name="Cai X."/>
            <person name="Soberon X."/>
            <person name="Olson P.D."/>
            <person name="Laclette J.P."/>
            <person name="Brehm K."/>
            <person name="Berriman M."/>
            <person name="Garciarrubio A."/>
            <person name="Bobes R.J."/>
            <person name="Fragoso G."/>
            <person name="Sanchez-Flores A."/>
            <person name="Estrada K."/>
            <person name="Cevallos M.A."/>
            <person name="Morett E."/>
            <person name="Gonzalez V."/>
            <person name="Portillo T."/>
            <person name="Ochoa-Leyva A."/>
            <person name="Jose M.V."/>
            <person name="Sciutto E."/>
            <person name="Landa A."/>
            <person name="Jimenez L."/>
            <person name="Valdes V."/>
            <person name="Carrero J.C."/>
            <person name="Larralde C."/>
            <person name="Morales-Montor J."/>
            <person name="Limon-Lason J."/>
            <person name="Soberon X."/>
            <person name="Laclette J.P."/>
        </authorList>
    </citation>
    <scope>NUCLEOTIDE SEQUENCE [LARGE SCALE GENOMIC DNA]</scope>
</reference>
<evidence type="ECO:0000313" key="4">
    <source>
        <dbReference type="WBParaSite" id="EgrG_000045800"/>
    </source>
</evidence>
<evidence type="ECO:0000313" key="3">
    <source>
        <dbReference type="Proteomes" id="UP000492820"/>
    </source>
</evidence>
<name>A0A068X2G1_ECHGR</name>
<dbReference type="EMBL" id="LK028658">
    <property type="protein sequence ID" value="CDS24959.1"/>
    <property type="molecule type" value="Genomic_DNA"/>
</dbReference>
<protein>
    <submittedName>
        <fullName evidence="2 4">Uncharacterized protein</fullName>
    </submittedName>
</protein>
<evidence type="ECO:0000313" key="2">
    <source>
        <dbReference type="EMBL" id="CDS24959.1"/>
    </source>
</evidence>
<proteinExistence type="predicted"/>
<dbReference type="Proteomes" id="UP000492820">
    <property type="component" value="Unassembled WGS sequence"/>
</dbReference>